<feature type="coiled-coil region" evidence="1">
    <location>
        <begin position="90"/>
        <end position="124"/>
    </location>
</feature>
<dbReference type="Gene3D" id="2.40.50.100">
    <property type="match status" value="1"/>
</dbReference>
<gene>
    <name evidence="4" type="ORF">SAMN02745220_01746</name>
</gene>
<evidence type="ECO:0000313" key="5">
    <source>
        <dbReference type="Proteomes" id="UP000184603"/>
    </source>
</evidence>
<dbReference type="PANTHER" id="PTHR30367">
    <property type="entry name" value="P-HYDROXYBENZOIC ACID EFFLUX PUMP SUBUNIT AAEA-RELATED"/>
    <property type="match status" value="1"/>
</dbReference>
<sequence length="378" mass="41189">MKIDRRHLITTGIVLAALSVACLKYWDYVVNPWTRDGQITADIIKVTPRVTGPIVELPIRDNQAVRAGDLLFRIDPRTFEAERARAKAVLDETGDSVVALEKQVEAAQAAVDVSKDNIERAQSQLAAYDATIIRNMAELKRQQELLPQKATSRRAVESAQANYDVSLQQKRSAEAQLRQAKGSLAEAEASLAEAEAKLGKIGEDNSQVRVALAALRQAELNLEFTEVYAPADGYITNLTLRLGTQAVANQPALALVDISTFRVQAFFRENNIANIDPGDQAVVTLMTYPDKPLKGQVDSLGWGIARSDGTTGTDLLPNVSPTFDWIRLAQRIPIRIHLTEIPEDVKLRVGTTCSVMVKTNTAGTSDSAPAVPAPSLLQ</sequence>
<protein>
    <submittedName>
        <fullName evidence="4">Multidrug resistance efflux pump</fullName>
    </submittedName>
</protein>
<evidence type="ECO:0000313" key="4">
    <source>
        <dbReference type="EMBL" id="SHO47054.1"/>
    </source>
</evidence>
<dbReference type="InterPro" id="IPR058625">
    <property type="entry name" value="MdtA-like_BSH"/>
</dbReference>
<dbReference type="AlphaFoldDB" id="A0A1M7Y496"/>
<dbReference type="RefSeq" id="WP_073613052.1">
    <property type="nucleotide sequence ID" value="NZ_FRFE01000006.1"/>
</dbReference>
<dbReference type="Pfam" id="PF25917">
    <property type="entry name" value="BSH_RND"/>
    <property type="match status" value="1"/>
</dbReference>
<dbReference type="Gene3D" id="1.10.287.470">
    <property type="entry name" value="Helix hairpin bin"/>
    <property type="match status" value="1"/>
</dbReference>
<dbReference type="PANTHER" id="PTHR30367:SF1">
    <property type="entry name" value="MULTIDRUG RESISTANCE PROTEIN MDTN"/>
    <property type="match status" value="1"/>
</dbReference>
<proteinExistence type="predicted"/>
<dbReference type="InterPro" id="IPR050393">
    <property type="entry name" value="MFP_Efflux_Pump"/>
</dbReference>
<feature type="domain" description="Multidrug resistance protein MdtA-like barrel-sandwich hybrid" evidence="2">
    <location>
        <begin position="43"/>
        <end position="256"/>
    </location>
</feature>
<name>A0A1M7Y496_9BACT</name>
<organism evidence="4 5">
    <name type="scientific">Desulfopila aestuarii DSM 18488</name>
    <dbReference type="NCBI Taxonomy" id="1121416"/>
    <lineage>
        <taxon>Bacteria</taxon>
        <taxon>Pseudomonadati</taxon>
        <taxon>Thermodesulfobacteriota</taxon>
        <taxon>Desulfobulbia</taxon>
        <taxon>Desulfobulbales</taxon>
        <taxon>Desulfocapsaceae</taxon>
        <taxon>Desulfopila</taxon>
    </lineage>
</organism>
<evidence type="ECO:0000259" key="2">
    <source>
        <dbReference type="Pfam" id="PF25917"/>
    </source>
</evidence>
<dbReference type="PROSITE" id="PS51257">
    <property type="entry name" value="PROKAR_LIPOPROTEIN"/>
    <property type="match status" value="1"/>
</dbReference>
<dbReference type="STRING" id="1121416.SAMN02745220_01746"/>
<evidence type="ECO:0000256" key="1">
    <source>
        <dbReference type="SAM" id="Coils"/>
    </source>
</evidence>
<dbReference type="Gene3D" id="2.40.30.170">
    <property type="match status" value="1"/>
</dbReference>
<keyword evidence="1" id="KW-0175">Coiled coil</keyword>
<keyword evidence="5" id="KW-1185">Reference proteome</keyword>
<feature type="coiled-coil region" evidence="1">
    <location>
        <begin position="156"/>
        <end position="204"/>
    </location>
</feature>
<dbReference type="Proteomes" id="UP000184603">
    <property type="component" value="Unassembled WGS sequence"/>
</dbReference>
<reference evidence="4 5" key="1">
    <citation type="submission" date="2016-12" db="EMBL/GenBank/DDBJ databases">
        <authorList>
            <person name="Song W.-J."/>
            <person name="Kurnit D.M."/>
        </authorList>
    </citation>
    <scope>NUCLEOTIDE SEQUENCE [LARGE SCALE GENOMIC DNA]</scope>
    <source>
        <strain evidence="4 5">DSM 18488</strain>
    </source>
</reference>
<dbReference type="InterPro" id="IPR058634">
    <property type="entry name" value="AaeA-lik-b-barrel"/>
</dbReference>
<feature type="domain" description="p-hydroxybenzoic acid efflux pump subunit AaeA-like beta-barrel" evidence="3">
    <location>
        <begin position="260"/>
        <end position="357"/>
    </location>
</feature>
<accession>A0A1M7Y496</accession>
<dbReference type="Pfam" id="PF25963">
    <property type="entry name" value="Beta-barrel_AAEA"/>
    <property type="match status" value="1"/>
</dbReference>
<dbReference type="OrthoDB" id="9811754at2"/>
<evidence type="ECO:0000259" key="3">
    <source>
        <dbReference type="Pfam" id="PF25963"/>
    </source>
</evidence>
<dbReference type="SUPFAM" id="SSF111369">
    <property type="entry name" value="HlyD-like secretion proteins"/>
    <property type="match status" value="2"/>
</dbReference>
<dbReference type="EMBL" id="FRFE01000006">
    <property type="protein sequence ID" value="SHO47054.1"/>
    <property type="molecule type" value="Genomic_DNA"/>
</dbReference>